<accession>A0A5J4UDW5</accession>
<proteinExistence type="predicted"/>
<dbReference type="Proteomes" id="UP000324800">
    <property type="component" value="Unassembled WGS sequence"/>
</dbReference>
<comment type="caution">
    <text evidence="1">The sequence shown here is derived from an EMBL/GenBank/DDBJ whole genome shotgun (WGS) entry which is preliminary data.</text>
</comment>
<evidence type="ECO:0000313" key="1">
    <source>
        <dbReference type="EMBL" id="KAA6368141.1"/>
    </source>
</evidence>
<evidence type="ECO:0000313" key="2">
    <source>
        <dbReference type="Proteomes" id="UP000324800"/>
    </source>
</evidence>
<gene>
    <name evidence="1" type="ORF">EZS28_036330</name>
</gene>
<dbReference type="EMBL" id="SNRW01017645">
    <property type="protein sequence ID" value="KAA6368141.1"/>
    <property type="molecule type" value="Genomic_DNA"/>
</dbReference>
<name>A0A5J4UDW5_9EUKA</name>
<sequence length="59" mass="6544">RREIARPSCELPLCSTLQFNYAAVIFTGTSIIYGFTSDQSQLPDSSMARMQQVGFPTIV</sequence>
<feature type="non-terminal residue" evidence="1">
    <location>
        <position position="1"/>
    </location>
</feature>
<dbReference type="AlphaFoldDB" id="A0A5J4UDW5"/>
<reference evidence="1 2" key="1">
    <citation type="submission" date="2019-03" db="EMBL/GenBank/DDBJ databases">
        <title>Single cell metagenomics reveals metabolic interactions within the superorganism composed of flagellate Streblomastix strix and complex community of Bacteroidetes bacteria on its surface.</title>
        <authorList>
            <person name="Treitli S.C."/>
            <person name="Kolisko M."/>
            <person name="Husnik F."/>
            <person name="Keeling P."/>
            <person name="Hampl V."/>
        </authorList>
    </citation>
    <scope>NUCLEOTIDE SEQUENCE [LARGE SCALE GENOMIC DNA]</scope>
    <source>
        <strain evidence="1">ST1C</strain>
    </source>
</reference>
<protein>
    <submittedName>
        <fullName evidence="1">Uncharacterized protein</fullName>
    </submittedName>
</protein>
<organism evidence="1 2">
    <name type="scientific">Streblomastix strix</name>
    <dbReference type="NCBI Taxonomy" id="222440"/>
    <lineage>
        <taxon>Eukaryota</taxon>
        <taxon>Metamonada</taxon>
        <taxon>Preaxostyla</taxon>
        <taxon>Oxymonadida</taxon>
        <taxon>Streblomastigidae</taxon>
        <taxon>Streblomastix</taxon>
    </lineage>
</organism>